<dbReference type="PANTHER" id="PTHR34698">
    <property type="entry name" value="5-OXOPROLINASE SUBUNIT B"/>
    <property type="match status" value="1"/>
</dbReference>
<dbReference type="EMBL" id="LSGP01000020">
    <property type="protein sequence ID" value="KYZ75882.1"/>
    <property type="molecule type" value="Genomic_DNA"/>
</dbReference>
<evidence type="ECO:0000256" key="3">
    <source>
        <dbReference type="ARBA" id="ARBA00022840"/>
    </source>
</evidence>
<dbReference type="RefSeq" id="WP_066243816.1">
    <property type="nucleotide sequence ID" value="NZ_LSGP01000020.1"/>
</dbReference>
<dbReference type="AlphaFoldDB" id="A0A154BPL2"/>
<protein>
    <submittedName>
        <fullName evidence="5">Allophanate hydrolase</fullName>
    </submittedName>
</protein>
<name>A0A154BPL2_ANASB</name>
<reference evidence="5 6" key="1">
    <citation type="submission" date="2016-02" db="EMBL/GenBank/DDBJ databases">
        <title>Anaerosporomusa subterraneum gen. nov., sp. nov., a spore-forming obligate anaerobe isolated from saprolite.</title>
        <authorList>
            <person name="Choi J.K."/>
            <person name="Shah M."/>
            <person name="Yee N."/>
        </authorList>
    </citation>
    <scope>NUCLEOTIDE SEQUENCE [LARGE SCALE GENOMIC DNA]</scope>
    <source>
        <strain evidence="5 6">RU4</strain>
    </source>
</reference>
<comment type="caution">
    <text evidence="5">The sequence shown here is derived from an EMBL/GenBank/DDBJ whole genome shotgun (WGS) entry which is preliminary data.</text>
</comment>
<dbReference type="GO" id="GO:0016787">
    <property type="term" value="F:hydrolase activity"/>
    <property type="evidence" value="ECO:0007669"/>
    <property type="project" value="UniProtKB-KW"/>
</dbReference>
<dbReference type="Pfam" id="PF02682">
    <property type="entry name" value="CT_C_D"/>
    <property type="match status" value="1"/>
</dbReference>
<dbReference type="Gene3D" id="3.30.1360.40">
    <property type="match status" value="1"/>
</dbReference>
<dbReference type="Proteomes" id="UP000076268">
    <property type="component" value="Unassembled WGS sequence"/>
</dbReference>
<dbReference type="InterPro" id="IPR003833">
    <property type="entry name" value="CT_C_D"/>
</dbReference>
<keyword evidence="1" id="KW-0547">Nucleotide-binding</keyword>
<dbReference type="InterPro" id="IPR010016">
    <property type="entry name" value="PxpB"/>
</dbReference>
<keyword evidence="6" id="KW-1185">Reference proteome</keyword>
<proteinExistence type="predicted"/>
<accession>A0A154BPL2</accession>
<dbReference type="GO" id="GO:0005524">
    <property type="term" value="F:ATP binding"/>
    <property type="evidence" value="ECO:0007669"/>
    <property type="project" value="UniProtKB-KW"/>
</dbReference>
<evidence type="ECO:0000256" key="1">
    <source>
        <dbReference type="ARBA" id="ARBA00022741"/>
    </source>
</evidence>
<dbReference type="OrthoDB" id="9778567at2"/>
<evidence type="ECO:0000313" key="5">
    <source>
        <dbReference type="EMBL" id="KYZ75882.1"/>
    </source>
</evidence>
<dbReference type="SUPFAM" id="SSF160467">
    <property type="entry name" value="PH0987 N-terminal domain-like"/>
    <property type="match status" value="1"/>
</dbReference>
<evidence type="ECO:0000256" key="2">
    <source>
        <dbReference type="ARBA" id="ARBA00022801"/>
    </source>
</evidence>
<evidence type="ECO:0000259" key="4">
    <source>
        <dbReference type="SMART" id="SM00796"/>
    </source>
</evidence>
<evidence type="ECO:0000313" key="6">
    <source>
        <dbReference type="Proteomes" id="UP000076268"/>
    </source>
</evidence>
<dbReference type="SMART" id="SM00796">
    <property type="entry name" value="AHS1"/>
    <property type="match status" value="1"/>
</dbReference>
<gene>
    <name evidence="5" type="ORF">AXX12_11860</name>
</gene>
<dbReference type="InterPro" id="IPR029000">
    <property type="entry name" value="Cyclophilin-like_dom_sf"/>
</dbReference>
<dbReference type="PANTHER" id="PTHR34698:SF2">
    <property type="entry name" value="5-OXOPROLINASE SUBUNIT B"/>
    <property type="match status" value="1"/>
</dbReference>
<keyword evidence="2 5" id="KW-0378">Hydrolase</keyword>
<organism evidence="5 6">
    <name type="scientific">Anaerosporomusa subterranea</name>
    <dbReference type="NCBI Taxonomy" id="1794912"/>
    <lineage>
        <taxon>Bacteria</taxon>
        <taxon>Bacillati</taxon>
        <taxon>Bacillota</taxon>
        <taxon>Negativicutes</taxon>
        <taxon>Acetonemataceae</taxon>
        <taxon>Anaerosporomusa</taxon>
    </lineage>
</organism>
<sequence>MSEIRFLQAGDQGLVVEFGNEINAKINRQVHNLARALSSQALPSILEVIPTYRSLLVYFDPLQVSRLALTKRIKSLLDAQDTPEASQAEPEAARIVHIPVCYGGEFGPDLEFVAQHNGLSTDEVIRIHTSTPYQVYMLGFTPGFPYLGGMSDKIATPRLEKPRVKIPAGSVGIAGSQTGFYPIESPGGWQLIGRTPINGFDTNSPNPFAFAAGDFLQFKSVALDEFFTIRREVEAGAYTPEFTTLSRGE</sequence>
<feature type="domain" description="Carboxyltransferase" evidence="4">
    <location>
        <begin position="4"/>
        <end position="210"/>
    </location>
</feature>
<dbReference type="STRING" id="1794912.AXX12_11860"/>
<dbReference type="SUPFAM" id="SSF50891">
    <property type="entry name" value="Cyclophilin-like"/>
    <property type="match status" value="1"/>
</dbReference>
<keyword evidence="3" id="KW-0067">ATP-binding</keyword>
<dbReference type="Gene3D" id="2.40.100.10">
    <property type="entry name" value="Cyclophilin-like"/>
    <property type="match status" value="1"/>
</dbReference>
<dbReference type="NCBIfam" id="TIGR00370">
    <property type="entry name" value="5-oxoprolinase subunit PxpB"/>
    <property type="match status" value="1"/>
</dbReference>